<name>A0A2J6X7B0_9BACT</name>
<organism evidence="1 2">
    <name type="scientific">Caldisericum exile</name>
    <dbReference type="NCBI Taxonomy" id="693075"/>
    <lineage>
        <taxon>Bacteria</taxon>
        <taxon>Pseudomonadati</taxon>
        <taxon>Caldisericota/Cryosericota group</taxon>
        <taxon>Caldisericota</taxon>
        <taxon>Caldisericia</taxon>
        <taxon>Caldisericales</taxon>
        <taxon>Caldisericaceae</taxon>
        <taxon>Caldisericum</taxon>
    </lineage>
</organism>
<dbReference type="AlphaFoldDB" id="A0A2J6X7B0"/>
<proteinExistence type="predicted"/>
<feature type="non-terminal residue" evidence="1">
    <location>
        <position position="45"/>
    </location>
</feature>
<protein>
    <submittedName>
        <fullName evidence="1">Galactose-1-phosphate uridylyltransferase</fullName>
    </submittedName>
</protein>
<dbReference type="GO" id="GO:0016779">
    <property type="term" value="F:nucleotidyltransferase activity"/>
    <property type="evidence" value="ECO:0007669"/>
    <property type="project" value="UniProtKB-KW"/>
</dbReference>
<accession>A0A2J6X7B0</accession>
<dbReference type="EMBL" id="PNIX01000160">
    <property type="protein sequence ID" value="PMP82913.1"/>
    <property type="molecule type" value="Genomic_DNA"/>
</dbReference>
<sequence length="45" mass="5120">MPELRRDPTTGKWVIIATERALRPTDFKSEEEALKGPENCPFCEG</sequence>
<evidence type="ECO:0000313" key="2">
    <source>
        <dbReference type="Proteomes" id="UP000236910"/>
    </source>
</evidence>
<dbReference type="Gene3D" id="3.30.428.10">
    <property type="entry name" value="HIT-like"/>
    <property type="match status" value="1"/>
</dbReference>
<dbReference type="InterPro" id="IPR036265">
    <property type="entry name" value="HIT-like_sf"/>
</dbReference>
<reference evidence="1 2" key="1">
    <citation type="submission" date="2018-01" db="EMBL/GenBank/DDBJ databases">
        <title>Metagenomic assembled genomes from two thermal pools in the Uzon Caldera, Kamchatka, Russia.</title>
        <authorList>
            <person name="Wilkins L."/>
            <person name="Ettinger C."/>
        </authorList>
    </citation>
    <scope>NUCLEOTIDE SEQUENCE [LARGE SCALE GENOMIC DNA]</scope>
    <source>
        <strain evidence="1">ARK-10</strain>
    </source>
</reference>
<comment type="caution">
    <text evidence="1">The sequence shown here is derived from an EMBL/GenBank/DDBJ whole genome shotgun (WGS) entry which is preliminary data.</text>
</comment>
<dbReference type="Proteomes" id="UP000236910">
    <property type="component" value="Unassembled WGS sequence"/>
</dbReference>
<dbReference type="SUPFAM" id="SSF54197">
    <property type="entry name" value="HIT-like"/>
    <property type="match status" value="1"/>
</dbReference>
<keyword evidence="1" id="KW-0808">Transferase</keyword>
<gene>
    <name evidence="1" type="ORF">C0175_02745</name>
</gene>
<evidence type="ECO:0000313" key="1">
    <source>
        <dbReference type="EMBL" id="PMP82913.1"/>
    </source>
</evidence>
<keyword evidence="1" id="KW-0548">Nucleotidyltransferase</keyword>